<reference evidence="3 4" key="1">
    <citation type="submission" date="2020-08" db="EMBL/GenBank/DDBJ databases">
        <title>Genomic Encyclopedia of Type Strains, Phase III (KMG-III): the genomes of soil and plant-associated and newly described type strains.</title>
        <authorList>
            <person name="Whitman W."/>
        </authorList>
    </citation>
    <scope>NUCLEOTIDE SEQUENCE [LARGE SCALE GENOMIC DNA]</scope>
    <source>
        <strain evidence="3 4">CECT 3302</strain>
    </source>
</reference>
<dbReference type="InterPro" id="IPR008969">
    <property type="entry name" value="CarboxyPept-like_regulatory"/>
</dbReference>
<protein>
    <submittedName>
        <fullName evidence="3">5-hydroxyisourate hydrolase-like protein (Transthyretin family)</fullName>
    </submittedName>
</protein>
<comment type="caution">
    <text evidence="3">The sequence shown here is derived from an EMBL/GenBank/DDBJ whole genome shotgun (WGS) entry which is preliminary data.</text>
</comment>
<dbReference type="SUPFAM" id="SSF49452">
    <property type="entry name" value="Starch-binding domain-like"/>
    <property type="match status" value="4"/>
</dbReference>
<dbReference type="InterPro" id="IPR013784">
    <property type="entry name" value="Carb-bd-like_fold"/>
</dbReference>
<dbReference type="EMBL" id="JACHXG010000002">
    <property type="protein sequence ID" value="MBB3087962.1"/>
    <property type="molecule type" value="Genomic_DNA"/>
</dbReference>
<keyword evidence="3" id="KW-0378">Hydrolase</keyword>
<keyword evidence="4" id="KW-1185">Reference proteome</keyword>
<dbReference type="AlphaFoldDB" id="A0A7W5A1J6"/>
<evidence type="ECO:0000313" key="3">
    <source>
        <dbReference type="EMBL" id="MBB3087962.1"/>
    </source>
</evidence>
<feature type="signal peptide" evidence="2">
    <location>
        <begin position="1"/>
        <end position="32"/>
    </location>
</feature>
<dbReference type="Gene3D" id="2.60.40.2700">
    <property type="match status" value="2"/>
</dbReference>
<gene>
    <name evidence="3" type="ORF">FHS12_000895</name>
</gene>
<dbReference type="InterPro" id="IPR051417">
    <property type="entry name" value="SDr/BOS_complex"/>
</dbReference>
<name>A0A7W5A1J6_9ACTN</name>
<dbReference type="GO" id="GO:0030246">
    <property type="term" value="F:carbohydrate binding"/>
    <property type="evidence" value="ECO:0007669"/>
    <property type="project" value="InterPro"/>
</dbReference>
<dbReference type="Gene3D" id="2.60.40.1120">
    <property type="entry name" value="Carboxypeptidase-like, regulatory domain"/>
    <property type="match status" value="7"/>
</dbReference>
<dbReference type="PANTHER" id="PTHR23303">
    <property type="entry name" value="CARBOXYPEPTIDASE REGULATORY REGION-CONTAINING"/>
    <property type="match status" value="1"/>
</dbReference>
<feature type="chain" id="PRO_5031177096" evidence="2">
    <location>
        <begin position="33"/>
        <end position="1116"/>
    </location>
</feature>
<keyword evidence="1 2" id="KW-0732">Signal</keyword>
<sequence length="1116" mass="118106">MRTILRALVGLLAVLLAAGGLALLGGASPAAALDGPGITGRVVDADTGAGIAGATVTAYCPEGGDWAPCYDDRWNDIVAETAADGSYDLPLAAGTYRLKVRPANDHYPEAVYGTDAQWPSDGGTDVVVSDGSVTADFALVANTVITGTVTGAGAGPLGGIRLEARAYSEQGGWLDNVVDVGKTKSDGTYELRVPADDYRIVFNTSDRSGGEGSPGLRNEEVRWETETYVEQVVERGATLSGVDRELAEVPHGTVTGHVENTAGEPLDGITVTTYILHDDEYWGYRSDYRVLTDANGDYALYLPAGDYRFGFSEIDYEHREPATVEPVYYDAAATVDAGRTVSVGLSETSGVDAVMSAYGQITGRVTDAGGSPIENAYASAWVFDEESQEWDRARGASTGADGTYRLNVLEGTYKVGYEAEEQGFLGEYYDDAATRDEATDVVVGSGTVSDIDAALDMGETISGTVTNEAGDPIDGIRVILYEPAGDWSALSDVSTDSSGRFTFRGLVAGGTYRVAFSGTGWTKEFYADAASIEDATDVIAGESGPVDAVLASSKGAGSITGTVTDDGGQPVAGVSVEVYNADTWEWIGSVHTAADGTYSFPDLSSGRYEVDFYLEDDYLYAEDTYRFVDVSDGPTVVDLQASTGGLIAGTVTGADGEPIGDGYVEVYDAGTQDFVRSGSISYDGSYQVGGVPAGSYRLQFTSQEGHRSEWFSDKSSFEEADSVTVAVRETSTADAELSDGARVEGQVTYADGSPVAWGEVQVQQFYDYDFGGSWETVTYEFTDDDGRYQTRALDAGTYRVAIDLWDDVHLPAYSEEFTVRADDSGAVTHDLVVEKKQPPVITAVTAPVVSGDALVGKQLTATAGEWDVTDVSVHYQWLRDGEPVEGAIEATYAITEADAGHRLSVQVTAEKDGYLSATADSEATDVVSHGPLVNAQVPIVTGTPQVGETLTAYPGVWSAEGATFAYQWSRNGRLITGATEAAYVLGADDLGAVMSVEVFATKETWKPGTAVSEPSGAVVEGVFPAVDAPVISGNVWITETIRADFTAPEGADVTYSWQVRQKETGKGTPVYEEVGTDRSLELAGEWKNGSLRLVVTLTKPGYTTATYVVLVEDPLR</sequence>
<dbReference type="Proteomes" id="UP000577707">
    <property type="component" value="Unassembled WGS sequence"/>
</dbReference>
<evidence type="ECO:0000256" key="1">
    <source>
        <dbReference type="ARBA" id="ARBA00022729"/>
    </source>
</evidence>
<evidence type="ECO:0000313" key="4">
    <source>
        <dbReference type="Proteomes" id="UP000577707"/>
    </source>
</evidence>
<accession>A0A7W5A1J6</accession>
<evidence type="ECO:0000256" key="2">
    <source>
        <dbReference type="SAM" id="SignalP"/>
    </source>
</evidence>
<organism evidence="3 4">
    <name type="scientific">Nocardioides albus</name>
    <dbReference type="NCBI Taxonomy" id="1841"/>
    <lineage>
        <taxon>Bacteria</taxon>
        <taxon>Bacillati</taxon>
        <taxon>Actinomycetota</taxon>
        <taxon>Actinomycetes</taxon>
        <taxon>Propionibacteriales</taxon>
        <taxon>Nocardioidaceae</taxon>
        <taxon>Nocardioides</taxon>
    </lineage>
</organism>
<dbReference type="Pfam" id="PF13620">
    <property type="entry name" value="CarboxypepD_reg"/>
    <property type="match status" value="4"/>
</dbReference>
<dbReference type="RefSeq" id="WP_183542646.1">
    <property type="nucleotide sequence ID" value="NZ_BMQT01000004.1"/>
</dbReference>
<dbReference type="GO" id="GO:0016787">
    <property type="term" value="F:hydrolase activity"/>
    <property type="evidence" value="ECO:0007669"/>
    <property type="project" value="UniProtKB-KW"/>
</dbReference>
<proteinExistence type="predicted"/>
<dbReference type="SUPFAM" id="SSF49464">
    <property type="entry name" value="Carboxypeptidase regulatory domain-like"/>
    <property type="match status" value="3"/>
</dbReference>